<reference evidence="1 2" key="1">
    <citation type="submission" date="2023-01" db="EMBL/GenBank/DDBJ databases">
        <title>Novel diversity within Roseofilum (Cyanobacteria; Desertifilaceae) from marine benthic mats with descriptions of four novel species.</title>
        <authorList>
            <person name="Wang Y."/>
            <person name="Berthold D.E."/>
            <person name="Hu J."/>
            <person name="Lefler F.W."/>
            <person name="Laughinghouse H.D. IV."/>
        </authorList>
    </citation>
    <scope>NUCLEOTIDE SEQUENCE [LARGE SCALE GENOMIC DNA]</scope>
    <source>
        <strain evidence="1 2">BLCC-M143</strain>
    </source>
</reference>
<name>A0ABT7C3Q4_9CYAN</name>
<protein>
    <submittedName>
        <fullName evidence="1">Uncharacterized protein</fullName>
    </submittedName>
</protein>
<evidence type="ECO:0000313" key="2">
    <source>
        <dbReference type="Proteomes" id="UP001232992"/>
    </source>
</evidence>
<gene>
    <name evidence="1" type="ORF">PMH09_19800</name>
</gene>
<keyword evidence="2" id="KW-1185">Reference proteome</keyword>
<dbReference type="RefSeq" id="WP_283760076.1">
    <property type="nucleotide sequence ID" value="NZ_JAQOSQ010000034.1"/>
</dbReference>
<dbReference type="InterPro" id="IPR036412">
    <property type="entry name" value="HAD-like_sf"/>
</dbReference>
<proteinExistence type="predicted"/>
<organism evidence="1 2">
    <name type="scientific">Roseofilum casamattae BLCC-M143</name>
    <dbReference type="NCBI Taxonomy" id="3022442"/>
    <lineage>
        <taxon>Bacteria</taxon>
        <taxon>Bacillati</taxon>
        <taxon>Cyanobacteriota</taxon>
        <taxon>Cyanophyceae</taxon>
        <taxon>Desertifilales</taxon>
        <taxon>Desertifilaceae</taxon>
        <taxon>Roseofilum</taxon>
        <taxon>Roseofilum casamattae</taxon>
    </lineage>
</organism>
<sequence length="164" mass="18919">MKISFDLDDTLIGVPDNGQHEPNRVPIVLRLWFNEPLRLGICSLANHLQESGHQICIYTTSYRPIVYMRLLFWFYGIHLAEIINQDMHARYCEKHNISPQPSKNPKWFDIGLHVDDSEGVGLEADRYTFNTIIISPGDRNWTQKIIDKVASASSSFGETMERIQ</sequence>
<accession>A0ABT7C3Q4</accession>
<dbReference type="EMBL" id="JAQOSQ010000034">
    <property type="protein sequence ID" value="MDJ1185434.1"/>
    <property type="molecule type" value="Genomic_DNA"/>
</dbReference>
<dbReference type="SUPFAM" id="SSF56784">
    <property type="entry name" value="HAD-like"/>
    <property type="match status" value="1"/>
</dbReference>
<comment type="caution">
    <text evidence="1">The sequence shown here is derived from an EMBL/GenBank/DDBJ whole genome shotgun (WGS) entry which is preliminary data.</text>
</comment>
<evidence type="ECO:0000313" key="1">
    <source>
        <dbReference type="EMBL" id="MDJ1185434.1"/>
    </source>
</evidence>
<dbReference type="Proteomes" id="UP001232992">
    <property type="component" value="Unassembled WGS sequence"/>
</dbReference>